<reference evidence="1" key="1">
    <citation type="submission" date="2023-08" db="EMBL/GenBank/DDBJ databases">
        <authorList>
            <person name="Audoor S."/>
            <person name="Bilcke G."/>
        </authorList>
    </citation>
    <scope>NUCLEOTIDE SEQUENCE</scope>
</reference>
<gene>
    <name evidence="1" type="ORF">CYCCA115_LOCUS17175</name>
</gene>
<protein>
    <submittedName>
        <fullName evidence="1">Uncharacterized protein</fullName>
    </submittedName>
</protein>
<dbReference type="AlphaFoldDB" id="A0AAD2FZR0"/>
<dbReference type="EMBL" id="CAKOGP040001979">
    <property type="protein sequence ID" value="CAJ1958417.1"/>
    <property type="molecule type" value="Genomic_DNA"/>
</dbReference>
<keyword evidence="2" id="KW-1185">Reference proteome</keyword>
<organism evidence="1 2">
    <name type="scientific">Cylindrotheca closterium</name>
    <dbReference type="NCBI Taxonomy" id="2856"/>
    <lineage>
        <taxon>Eukaryota</taxon>
        <taxon>Sar</taxon>
        <taxon>Stramenopiles</taxon>
        <taxon>Ochrophyta</taxon>
        <taxon>Bacillariophyta</taxon>
        <taxon>Bacillariophyceae</taxon>
        <taxon>Bacillariophycidae</taxon>
        <taxon>Bacillariales</taxon>
        <taxon>Bacillariaceae</taxon>
        <taxon>Cylindrotheca</taxon>
    </lineage>
</organism>
<proteinExistence type="predicted"/>
<dbReference type="Proteomes" id="UP001295423">
    <property type="component" value="Unassembled WGS sequence"/>
</dbReference>
<name>A0AAD2FZR0_9STRA</name>
<sequence length="134" mass="14875">MKVVPHPSDHLWFVCFVGVEDAAALGVTKSLASARCGPTFRHDQKQLPLWAFLQTFRETPLMIPVEHTLNLSLQHYWIMHSEIEYFSMLVAGVSKAALNALPCLNPMNPTLMAKTILRQATANNMTAPSTSAKI</sequence>
<evidence type="ECO:0000313" key="1">
    <source>
        <dbReference type="EMBL" id="CAJ1958417.1"/>
    </source>
</evidence>
<accession>A0AAD2FZR0</accession>
<evidence type="ECO:0000313" key="2">
    <source>
        <dbReference type="Proteomes" id="UP001295423"/>
    </source>
</evidence>
<comment type="caution">
    <text evidence="1">The sequence shown here is derived from an EMBL/GenBank/DDBJ whole genome shotgun (WGS) entry which is preliminary data.</text>
</comment>